<feature type="compositionally biased region" description="Basic and acidic residues" evidence="1">
    <location>
        <begin position="550"/>
        <end position="560"/>
    </location>
</feature>
<protein>
    <submittedName>
        <fullName evidence="3">Uncharacterized protein</fullName>
    </submittedName>
</protein>
<dbReference type="GO" id="GO:0090313">
    <property type="term" value="P:regulation of protein targeting to membrane"/>
    <property type="evidence" value="ECO:0007669"/>
    <property type="project" value="TreeGrafter"/>
</dbReference>
<evidence type="ECO:0000256" key="2">
    <source>
        <dbReference type="SAM" id="Phobius"/>
    </source>
</evidence>
<keyword evidence="2" id="KW-0472">Membrane</keyword>
<comment type="caution">
    <text evidence="3">The sequence shown here is derived from an EMBL/GenBank/DDBJ whole genome shotgun (WGS) entry which is preliminary data.</text>
</comment>
<keyword evidence="2" id="KW-0812">Transmembrane</keyword>
<gene>
    <name evidence="3" type="ORF">UNSWCS_832</name>
</gene>
<feature type="region of interest" description="Disordered" evidence="1">
    <location>
        <begin position="536"/>
        <end position="560"/>
    </location>
</feature>
<dbReference type="InterPro" id="IPR052894">
    <property type="entry name" value="AsmA-related"/>
</dbReference>
<evidence type="ECO:0000313" key="3">
    <source>
        <dbReference type="EMBL" id="ERJ27397.1"/>
    </source>
</evidence>
<organism evidence="3 4">
    <name type="scientific">Campylobacter concisus UNSWCS</name>
    <dbReference type="NCBI Taxonomy" id="1242968"/>
    <lineage>
        <taxon>Bacteria</taxon>
        <taxon>Pseudomonadati</taxon>
        <taxon>Campylobacterota</taxon>
        <taxon>Epsilonproteobacteria</taxon>
        <taxon>Campylobacterales</taxon>
        <taxon>Campylobacteraceae</taxon>
        <taxon>Campylobacter</taxon>
    </lineage>
</organism>
<evidence type="ECO:0000256" key="1">
    <source>
        <dbReference type="SAM" id="MobiDB-lite"/>
    </source>
</evidence>
<accession>U2FAM0</accession>
<feature type="compositionally biased region" description="Basic residues" evidence="1">
    <location>
        <begin position="540"/>
        <end position="549"/>
    </location>
</feature>
<evidence type="ECO:0000313" key="4">
    <source>
        <dbReference type="Proteomes" id="UP000016620"/>
    </source>
</evidence>
<dbReference type="AlphaFoldDB" id="U2FAM0"/>
<dbReference type="Pfam" id="PF05359">
    <property type="entry name" value="DUF748"/>
    <property type="match status" value="1"/>
</dbReference>
<dbReference type="InterPro" id="IPR008023">
    <property type="entry name" value="DUF748"/>
</dbReference>
<dbReference type="PANTHER" id="PTHR30441:SF8">
    <property type="entry name" value="DUF748 DOMAIN-CONTAINING PROTEIN"/>
    <property type="match status" value="1"/>
</dbReference>
<reference evidence="3 4" key="1">
    <citation type="journal article" date="2013" name="BMC Genomics">
        <title>Comparative genomics of Campylobacter concisus isolates reveals genetic diversity and provides insights into disease association.</title>
        <authorList>
            <person name="Deshpande N.P."/>
            <person name="Kaakoush N.O."/>
            <person name="Wilkins M.R."/>
            <person name="Mitchell H.M."/>
        </authorList>
    </citation>
    <scope>NUCLEOTIDE SEQUENCE [LARGE SCALE GENOMIC DNA]</scope>
    <source>
        <strain evidence="3 4">UNSWCS</strain>
    </source>
</reference>
<sequence length="1137" mass="124611">MYRKFEISNYLLTFFKVKSGLILADKKVNFTMNKKKKIALITGICVVSLLLIYTLLGFFGLPYAIKNIAPKYLKDYNATLFVSDAKFNPFTFELNATNAELNTTSPLFSTKQIDLKLKPFSIFKKLVEIDIFRLDEPKVKIARDKKANFNFSNFISDDNATSEDNSTSSINFALNNAKIIKGSFSYSDQNLTKPFNVSFDDINYELSSLNTKKNSAGSHIFDSNSSLAHKIDLNGDIKLNPLKIEGNVSIKDFSIKPVAISFIDNDTLNLKNAIINLKINYALKADENATGINLKDGFLNVKGLSLDEGANELSLGELELPKFDLVSKIADKTEATLNLSAVNLNDISFKNAISASVKSLNLSDISLLANLNEKSELNATAKLKSVGANALKIDEADRNLANLKDINASNLNLNLANNKTALTLEKIALNGINAPLSKSASVNVASAGVTNTNFTMDGNKSLASLDELNVKNIELKAKNKDIASVADVGVKSVSFDLLKMALGVENVSIDRAKFSSELSENGLSAVNELGFGEQSTKATKVTKHTKKVEKKAENKSTSKSKENEFKFDVKNISVNNADIALTHLFKGEKIAHKFDNLNVKVANLSSDFSKPFDAKVAMKSSQKLNLDVDSKIKIEPLEVSAKIKLNDTNLPKYFAYAKPFLEASLASGQMSADAQLHYAKDIKADAKVSIKDIRLNGKKAEKLIAFKSLDLEKISFAKNDLAISGVSLNSPFIKAHLSKERKFNLSQIVKEDKNKAKTEAKPESKKAASKKDDELKFSVKNFSLKNGEVDFSDASLFMPFATTISKLNGKLTDIDKKRPSSGEFQGVVGKNGFAQITAKLFPFELKQNTDIKLDFKDIDLTDITPYSGQFVGYKIKKGKLNLNLNYSVVDSKLNGSNFINFDSLTLGEKVDSKDAVNLPLSLAISILSDQNNQINIDLPVEGNLDDPDFKYGGVIWAAVKKLFADITLAPFRFLGNALGLGSKDLSSIDFLAGSSELISSEAPKIADFIKLTGSKPKMKLSITPTYSKLDESFYKNKKLDQKINQIIASSGKDYIAVLNELVPNLKDRSEKALREEALKGIEVDKEKLVELANERANAVKEALIKAGLEAGRININDATSSEPKQNTYTSVLMGVAN</sequence>
<feature type="transmembrane region" description="Helical" evidence="2">
    <location>
        <begin position="38"/>
        <end position="65"/>
    </location>
</feature>
<keyword evidence="2" id="KW-1133">Transmembrane helix</keyword>
<dbReference type="Proteomes" id="UP000016620">
    <property type="component" value="Unassembled WGS sequence"/>
</dbReference>
<dbReference type="EMBL" id="ANNG01000038">
    <property type="protein sequence ID" value="ERJ27397.1"/>
    <property type="molecule type" value="Genomic_DNA"/>
</dbReference>
<dbReference type="PANTHER" id="PTHR30441">
    <property type="entry name" value="DUF748 DOMAIN-CONTAINING PROTEIN"/>
    <property type="match status" value="1"/>
</dbReference>
<proteinExistence type="predicted"/>
<dbReference type="GO" id="GO:0005886">
    <property type="term" value="C:plasma membrane"/>
    <property type="evidence" value="ECO:0007669"/>
    <property type="project" value="TreeGrafter"/>
</dbReference>
<name>U2FAM0_9BACT</name>
<dbReference type="PATRIC" id="fig|1242968.3.peg.1713"/>